<evidence type="ECO:0000256" key="1">
    <source>
        <dbReference type="ARBA" id="ARBA00005591"/>
    </source>
</evidence>
<comment type="caution">
    <text evidence="7">The sequence shown here is derived from an EMBL/GenBank/DDBJ whole genome shotgun (WGS) entry which is preliminary data.</text>
</comment>
<feature type="active site" evidence="5">
    <location>
        <position position="44"/>
    </location>
</feature>
<dbReference type="Gene3D" id="3.30.1060.10">
    <property type="entry name" value="Peptide methionine sulphoxide reductase MsrA"/>
    <property type="match status" value="1"/>
</dbReference>
<protein>
    <recommendedName>
        <fullName evidence="5">Peptide methionine sulfoxide reductase MsrA</fullName>
        <shortName evidence="5">Protein-methionine-S-oxide reductase</shortName>
        <ecNumber evidence="5">1.8.4.11</ecNumber>
    </recommendedName>
    <alternativeName>
        <fullName evidence="5">Peptide-methionine (S)-S-oxide reductase</fullName>
        <shortName evidence="5">Peptide Met(O) reductase</shortName>
    </alternativeName>
</protein>
<dbReference type="InterPro" id="IPR036509">
    <property type="entry name" value="Met_Sox_Rdtase_MsrA_sf"/>
</dbReference>
<reference evidence="7 8" key="1">
    <citation type="submission" date="2020-08" db="EMBL/GenBank/DDBJ databases">
        <title>Oceanospirillum sp. nov. isolated from marine sediment.</title>
        <authorList>
            <person name="Ji X."/>
        </authorList>
    </citation>
    <scope>NUCLEOTIDE SEQUENCE [LARGE SCALE GENOMIC DNA]</scope>
    <source>
        <strain evidence="7 8">D5</strain>
    </source>
</reference>
<dbReference type="EC" id="1.8.4.11" evidence="5"/>
<dbReference type="HAMAP" id="MF_01401">
    <property type="entry name" value="MsrA"/>
    <property type="match status" value="1"/>
</dbReference>
<dbReference type="PANTHER" id="PTHR42799:SF2">
    <property type="entry name" value="MITOCHONDRIAL PEPTIDE METHIONINE SULFOXIDE REDUCTASE"/>
    <property type="match status" value="1"/>
</dbReference>
<organism evidence="7 8">
    <name type="scientific">Oceanospirillum sediminis</name>
    <dbReference type="NCBI Taxonomy" id="2760088"/>
    <lineage>
        <taxon>Bacteria</taxon>
        <taxon>Pseudomonadati</taxon>
        <taxon>Pseudomonadota</taxon>
        <taxon>Gammaproteobacteria</taxon>
        <taxon>Oceanospirillales</taxon>
        <taxon>Oceanospirillaceae</taxon>
        <taxon>Oceanospirillum</taxon>
    </lineage>
</organism>
<keyword evidence="2 5" id="KW-0560">Oxidoreductase</keyword>
<dbReference type="EMBL" id="JACJFM010000017">
    <property type="protein sequence ID" value="MBB1487650.1"/>
    <property type="molecule type" value="Genomic_DNA"/>
</dbReference>
<dbReference type="AlphaFoldDB" id="A0A839ISK0"/>
<comment type="function">
    <text evidence="5">Has an important function as a repair enzyme for proteins that have been inactivated by oxidation. Catalyzes the reversible oxidation-reduction of methionine sulfoxide in proteins to methionine.</text>
</comment>
<dbReference type="Proteomes" id="UP000565262">
    <property type="component" value="Unassembled WGS sequence"/>
</dbReference>
<proteinExistence type="inferred from homology"/>
<keyword evidence="8" id="KW-1185">Reference proteome</keyword>
<dbReference type="InterPro" id="IPR050162">
    <property type="entry name" value="MsrA_MetSO_reductase"/>
</dbReference>
<comment type="catalytic activity">
    <reaction evidence="4 5">
        <text>[thioredoxin]-disulfide + L-methionine + H2O = L-methionine (S)-S-oxide + [thioredoxin]-dithiol</text>
        <dbReference type="Rhea" id="RHEA:19993"/>
        <dbReference type="Rhea" id="RHEA-COMP:10698"/>
        <dbReference type="Rhea" id="RHEA-COMP:10700"/>
        <dbReference type="ChEBI" id="CHEBI:15377"/>
        <dbReference type="ChEBI" id="CHEBI:29950"/>
        <dbReference type="ChEBI" id="CHEBI:50058"/>
        <dbReference type="ChEBI" id="CHEBI:57844"/>
        <dbReference type="ChEBI" id="CHEBI:58772"/>
        <dbReference type="EC" id="1.8.4.11"/>
    </reaction>
</comment>
<feature type="domain" description="Peptide methionine sulphoxide reductase MsrA" evidence="6">
    <location>
        <begin position="38"/>
        <end position="190"/>
    </location>
</feature>
<evidence type="ECO:0000256" key="5">
    <source>
        <dbReference type="HAMAP-Rule" id="MF_01401"/>
    </source>
</evidence>
<dbReference type="SUPFAM" id="SSF55068">
    <property type="entry name" value="Peptide methionine sulfoxide reductase"/>
    <property type="match status" value="1"/>
</dbReference>
<dbReference type="InterPro" id="IPR002569">
    <property type="entry name" value="Met_Sox_Rdtase_MsrA_dom"/>
</dbReference>
<dbReference type="GO" id="GO:0034599">
    <property type="term" value="P:cellular response to oxidative stress"/>
    <property type="evidence" value="ECO:0007669"/>
    <property type="project" value="TreeGrafter"/>
</dbReference>
<comment type="similarity">
    <text evidence="1 5">Belongs to the MsrA Met sulfoxide reductase family.</text>
</comment>
<dbReference type="Pfam" id="PF01625">
    <property type="entry name" value="PMSR"/>
    <property type="match status" value="1"/>
</dbReference>
<evidence type="ECO:0000259" key="6">
    <source>
        <dbReference type="Pfam" id="PF01625"/>
    </source>
</evidence>
<dbReference type="GO" id="GO:0008113">
    <property type="term" value="F:peptide-methionine (S)-S-oxide reductase activity"/>
    <property type="evidence" value="ECO:0007669"/>
    <property type="project" value="UniProtKB-UniRule"/>
</dbReference>
<dbReference type="GO" id="GO:0005737">
    <property type="term" value="C:cytoplasm"/>
    <property type="evidence" value="ECO:0007669"/>
    <property type="project" value="TreeGrafter"/>
</dbReference>
<sequence>MVAEHDALPGRDDYSFDIADHTIFAGKVSEVMNHPNKLIVGMGCFWGVERLFWQTEGVIATASGYAGGFTPYPIYDEICTGKTGHTEVVAVAWDPEKISLKQLLAIFWQEHDPTQGMRQGNDQGTQYRSALYLFNEDDLALARASAEQFQGRLTDSGYRQITTEIALAPIFYYAEPYHQQYLDKNPGGYCGLKGTGVVCML</sequence>
<gene>
    <name evidence="5 7" type="primary">msrA</name>
    <name evidence="7" type="ORF">H4O21_13650</name>
</gene>
<evidence type="ECO:0000256" key="4">
    <source>
        <dbReference type="ARBA" id="ARBA00048782"/>
    </source>
</evidence>
<dbReference type="PANTHER" id="PTHR42799">
    <property type="entry name" value="MITOCHONDRIAL PEPTIDE METHIONINE SULFOXIDE REDUCTASE"/>
    <property type="match status" value="1"/>
</dbReference>
<evidence type="ECO:0000256" key="2">
    <source>
        <dbReference type="ARBA" id="ARBA00023002"/>
    </source>
</evidence>
<evidence type="ECO:0000313" key="8">
    <source>
        <dbReference type="Proteomes" id="UP000565262"/>
    </source>
</evidence>
<evidence type="ECO:0000313" key="7">
    <source>
        <dbReference type="EMBL" id="MBB1487650.1"/>
    </source>
</evidence>
<comment type="catalytic activity">
    <reaction evidence="3 5">
        <text>L-methionyl-[protein] + [thioredoxin]-disulfide + H2O = L-methionyl-(S)-S-oxide-[protein] + [thioredoxin]-dithiol</text>
        <dbReference type="Rhea" id="RHEA:14217"/>
        <dbReference type="Rhea" id="RHEA-COMP:10698"/>
        <dbReference type="Rhea" id="RHEA-COMP:10700"/>
        <dbReference type="Rhea" id="RHEA-COMP:12313"/>
        <dbReference type="Rhea" id="RHEA-COMP:12315"/>
        <dbReference type="ChEBI" id="CHEBI:15377"/>
        <dbReference type="ChEBI" id="CHEBI:16044"/>
        <dbReference type="ChEBI" id="CHEBI:29950"/>
        <dbReference type="ChEBI" id="CHEBI:44120"/>
        <dbReference type="ChEBI" id="CHEBI:50058"/>
        <dbReference type="EC" id="1.8.4.11"/>
    </reaction>
</comment>
<name>A0A839ISK0_9GAMM</name>
<dbReference type="NCBIfam" id="TIGR00401">
    <property type="entry name" value="msrA"/>
    <property type="match status" value="1"/>
</dbReference>
<evidence type="ECO:0000256" key="3">
    <source>
        <dbReference type="ARBA" id="ARBA00047806"/>
    </source>
</evidence>
<accession>A0A839ISK0</accession>